<evidence type="ECO:0000256" key="1">
    <source>
        <dbReference type="ARBA" id="ARBA00005443"/>
    </source>
</evidence>
<dbReference type="eggNOG" id="ENOG502S3Q3">
    <property type="taxonomic scope" value="Eukaryota"/>
</dbReference>
<feature type="compositionally biased region" description="Basic and acidic residues" evidence="8">
    <location>
        <begin position="18"/>
        <end position="31"/>
    </location>
</feature>
<keyword evidence="7" id="KW-0813">Transport</keyword>
<dbReference type="GO" id="GO:0016560">
    <property type="term" value="P:protein import into peroxisome matrix, docking"/>
    <property type="evidence" value="ECO:0007669"/>
    <property type="project" value="UniProtKB-UniRule"/>
</dbReference>
<evidence type="ECO:0000256" key="8">
    <source>
        <dbReference type="SAM" id="MobiDB-lite"/>
    </source>
</evidence>
<evidence type="ECO:0000256" key="2">
    <source>
        <dbReference type="ARBA" id="ARBA00023010"/>
    </source>
</evidence>
<reference evidence="10 11" key="1">
    <citation type="journal article" date="2013" name="PLoS Genet.">
        <title>The genome and development-dependent transcriptomes of Pyronema confluens: a window into fungal evolution.</title>
        <authorList>
            <person name="Traeger S."/>
            <person name="Altegoer F."/>
            <person name="Freitag M."/>
            <person name="Gabaldon T."/>
            <person name="Kempken F."/>
            <person name="Kumar A."/>
            <person name="Marcet-Houben M."/>
            <person name="Poggeler S."/>
            <person name="Stajich J.E."/>
            <person name="Nowrousian M."/>
        </authorList>
    </citation>
    <scope>NUCLEOTIDE SEQUENCE [LARGE SCALE GENOMIC DNA]</scope>
    <source>
        <strain evidence="11">CBS 100304</strain>
        <tissue evidence="10">Vegetative mycelium</tissue>
    </source>
</reference>
<keyword evidence="7" id="KW-0472">Membrane</keyword>
<feature type="region of interest" description="Disordered" evidence="8">
    <location>
        <begin position="221"/>
        <end position="249"/>
    </location>
</feature>
<dbReference type="OMA" id="CDGLIYS"/>
<organism evidence="10 11">
    <name type="scientific">Pyronema omphalodes (strain CBS 100304)</name>
    <name type="common">Pyronema confluens</name>
    <dbReference type="NCBI Taxonomy" id="1076935"/>
    <lineage>
        <taxon>Eukaryota</taxon>
        <taxon>Fungi</taxon>
        <taxon>Dikarya</taxon>
        <taxon>Ascomycota</taxon>
        <taxon>Pezizomycotina</taxon>
        <taxon>Pezizomycetes</taxon>
        <taxon>Pezizales</taxon>
        <taxon>Pyronemataceae</taxon>
        <taxon>Pyronema</taxon>
    </lineage>
</organism>
<feature type="domain" description="Peroxisome membrane anchor protein Pex14p N-terminal" evidence="9">
    <location>
        <begin position="49"/>
        <end position="90"/>
    </location>
</feature>
<dbReference type="InterPro" id="IPR025655">
    <property type="entry name" value="PEX14"/>
</dbReference>
<evidence type="ECO:0000256" key="4">
    <source>
        <dbReference type="ARBA" id="ARBA00029502"/>
    </source>
</evidence>
<dbReference type="GO" id="GO:0005102">
    <property type="term" value="F:signaling receptor binding"/>
    <property type="evidence" value="ECO:0007669"/>
    <property type="project" value="TreeGrafter"/>
</dbReference>
<dbReference type="InterPro" id="IPR036388">
    <property type="entry name" value="WH-like_DNA-bd_sf"/>
</dbReference>
<gene>
    <name evidence="10" type="ORF">PCON_12313</name>
</gene>
<sequence>MPPKSDEPKNQAVPTKFELPEDLKSIHDSPAPRDGPISQPDDQPTNPEEREKLLENAITFLERSRDAPLDQKQEFLRAKGLSPEEVEDLILKLERKQRKREGKRRERNGQLVRAEKSVQPAPQQQVQPQQFTQQPAPTILTYPEWLAPPPPAPPRPLVTGPTIVKALYFGAATAATVYGANKFVVTPMLDGLTSARMDFAETVKTNLDKFTESLMELTPSGYVPGKFSQRPRDSDEESEASDISDPSELFHVDAQTQTDESLMLHGDEDGAMTPDSKLEELTSQMKVLVESHSDGTDNELTFLLEDLTSYLEGLTYDSAVSSSIYASPFGGFSQGGDKDKDDPIVKVKQEIRSVKGVLLNTKNFPAIR</sequence>
<dbReference type="OrthoDB" id="441517at2759"/>
<keyword evidence="11" id="KW-1185">Reference proteome</keyword>
<keyword evidence="2" id="KW-0811">Translocation</keyword>
<feature type="compositionally biased region" description="Low complexity" evidence="8">
    <location>
        <begin position="118"/>
        <end position="134"/>
    </location>
</feature>
<dbReference type="PANTHER" id="PTHR23058">
    <property type="entry name" value="PEROXISOMAL MEMBRANE PROTEIN PEX14"/>
    <property type="match status" value="1"/>
</dbReference>
<keyword evidence="7" id="KW-0653">Protein transport</keyword>
<evidence type="ECO:0000256" key="6">
    <source>
        <dbReference type="ARBA" id="ARBA00046271"/>
    </source>
</evidence>
<feature type="compositionally biased region" description="Basic and acidic residues" evidence="8">
    <location>
        <begin position="103"/>
        <end position="116"/>
    </location>
</feature>
<evidence type="ECO:0000313" key="10">
    <source>
        <dbReference type="EMBL" id="CCX32043.1"/>
    </source>
</evidence>
<feature type="region of interest" description="Disordered" evidence="8">
    <location>
        <begin position="1"/>
        <end position="51"/>
    </location>
</feature>
<evidence type="ECO:0000259" key="9">
    <source>
        <dbReference type="Pfam" id="PF04695"/>
    </source>
</evidence>
<comment type="function">
    <text evidence="7">Component of the PEX13-PEX14 docking complex, a translocon channel that specifically mediates the import of peroxisomal cargo proteins bound to PEX5 receptor. The PEX13-PEX14 docking complex forms a large import pore which can be opened to a diameter of about 9 nm. Mechanistically, PEX5 receptor along with cargo proteins associates with the PEX14 subunit of the PEX13-PEX14 docking complex in the cytosol, leading to the insertion of the receptor into the organelle membrane with the concomitant translocation of the cargo into the peroxisome matrix.</text>
</comment>
<evidence type="ECO:0000313" key="11">
    <source>
        <dbReference type="Proteomes" id="UP000018144"/>
    </source>
</evidence>
<accession>U4LJB7</accession>
<keyword evidence="3 7" id="KW-0576">Peroxisome</keyword>
<dbReference type="GO" id="GO:0005778">
    <property type="term" value="C:peroxisomal membrane"/>
    <property type="evidence" value="ECO:0007669"/>
    <property type="project" value="UniProtKB-SubCell"/>
</dbReference>
<dbReference type="Pfam" id="PF04695">
    <property type="entry name" value="Pex14_N"/>
    <property type="match status" value="1"/>
</dbReference>
<evidence type="ECO:0000256" key="7">
    <source>
        <dbReference type="RuleBase" id="RU367032"/>
    </source>
</evidence>
<proteinExistence type="inferred from homology"/>
<dbReference type="EMBL" id="HF935724">
    <property type="protein sequence ID" value="CCX32043.1"/>
    <property type="molecule type" value="Genomic_DNA"/>
</dbReference>
<dbReference type="GO" id="GO:1990429">
    <property type="term" value="C:peroxisomal importomer complex"/>
    <property type="evidence" value="ECO:0007669"/>
    <property type="project" value="TreeGrafter"/>
</dbReference>
<dbReference type="PANTHER" id="PTHR23058:SF5">
    <property type="entry name" value="PEROXISOMAL MEMBRANE PROTEIN PEX14"/>
    <property type="match status" value="1"/>
</dbReference>
<protein>
    <recommendedName>
        <fullName evidence="4 7">Peroxisomal membrane protein PEX14</fullName>
    </recommendedName>
    <alternativeName>
        <fullName evidence="5 7">Peroxin-14</fullName>
    </alternativeName>
</protein>
<dbReference type="InterPro" id="IPR006785">
    <property type="entry name" value="Pex14_N"/>
</dbReference>
<dbReference type="Proteomes" id="UP000018144">
    <property type="component" value="Unassembled WGS sequence"/>
</dbReference>
<name>U4LJB7_PYROM</name>
<dbReference type="AlphaFoldDB" id="U4LJB7"/>
<feature type="region of interest" description="Disordered" evidence="8">
    <location>
        <begin position="94"/>
        <end position="134"/>
    </location>
</feature>
<comment type="similarity">
    <text evidence="1 7">Belongs to the peroxin-14 family.</text>
</comment>
<dbReference type="Gene3D" id="1.10.10.10">
    <property type="entry name" value="Winged helix-like DNA-binding domain superfamily/Winged helix DNA-binding domain"/>
    <property type="match status" value="1"/>
</dbReference>
<evidence type="ECO:0000256" key="3">
    <source>
        <dbReference type="ARBA" id="ARBA00023140"/>
    </source>
</evidence>
<evidence type="ECO:0000256" key="5">
    <source>
        <dbReference type="ARBA" id="ARBA00029691"/>
    </source>
</evidence>
<comment type="subcellular location">
    <subcellularLocation>
        <location evidence="6 7">Peroxisome membrane</location>
    </subcellularLocation>
</comment>